<dbReference type="GO" id="GO:0015473">
    <property type="term" value="F:fimbrial usher porin activity"/>
    <property type="evidence" value="ECO:0007669"/>
    <property type="project" value="InterPro"/>
</dbReference>
<dbReference type="Gene3D" id="2.60.40.2070">
    <property type="match status" value="1"/>
</dbReference>
<dbReference type="InterPro" id="IPR043142">
    <property type="entry name" value="PapC-like_C_sf"/>
</dbReference>
<evidence type="ECO:0000256" key="9">
    <source>
        <dbReference type="RuleBase" id="RU003884"/>
    </source>
</evidence>
<evidence type="ECO:0000256" key="10">
    <source>
        <dbReference type="SAM" id="SignalP"/>
    </source>
</evidence>
<reference evidence="14" key="1">
    <citation type="journal article" date="2020" name="MBio">
        <title>Horizontal gene transfer to a defensive symbiont with a reduced genome amongst a multipartite beetle microbiome.</title>
        <authorList>
            <person name="Waterworth S.C."/>
            <person name="Florez L.V."/>
            <person name="Rees E.R."/>
            <person name="Hertweck C."/>
            <person name="Kaltenpoth M."/>
            <person name="Kwan J.C."/>
        </authorList>
    </citation>
    <scope>NUCLEOTIDE SEQUENCE [LARGE SCALE GENOMIC DNA]</scope>
</reference>
<dbReference type="Proteomes" id="UP000490535">
    <property type="component" value="Unassembled WGS sequence"/>
</dbReference>
<name>A0A833PIY7_ACIBZ</name>
<dbReference type="AlphaFoldDB" id="A0A833PIY7"/>
<comment type="subcellular location">
    <subcellularLocation>
        <location evidence="1 9">Cell outer membrane</location>
        <topology evidence="1 9">Multi-pass membrane protein</topology>
    </subcellularLocation>
</comment>
<feature type="signal peptide" evidence="10">
    <location>
        <begin position="1"/>
        <end position="29"/>
    </location>
</feature>
<dbReference type="FunFam" id="2.60.40.2610:FF:000001">
    <property type="entry name" value="Outer membrane fimbrial usher protein"/>
    <property type="match status" value="1"/>
</dbReference>
<proteinExistence type="inferred from homology"/>
<comment type="caution">
    <text evidence="13">The sequence shown here is derived from an EMBL/GenBank/DDBJ whole genome shotgun (WGS) entry which is preliminary data.</text>
</comment>
<evidence type="ECO:0000313" key="14">
    <source>
        <dbReference type="Proteomes" id="UP000490535"/>
    </source>
</evidence>
<keyword evidence="8 9" id="KW-0998">Cell outer membrane</keyword>
<comment type="similarity">
    <text evidence="2 9">Belongs to the fimbrial export usher family.</text>
</comment>
<evidence type="ECO:0000256" key="2">
    <source>
        <dbReference type="ARBA" id="ARBA00008064"/>
    </source>
</evidence>
<evidence type="ECO:0000313" key="13">
    <source>
        <dbReference type="EMBL" id="KAF1027449.1"/>
    </source>
</evidence>
<dbReference type="PROSITE" id="PS01151">
    <property type="entry name" value="FIMBRIAL_USHER"/>
    <property type="match status" value="1"/>
</dbReference>
<feature type="chain" id="PRO_5032797579" evidence="10">
    <location>
        <begin position="30"/>
        <end position="864"/>
    </location>
</feature>
<dbReference type="InterPro" id="IPR042186">
    <property type="entry name" value="FimD_plug_dom"/>
</dbReference>
<protein>
    <submittedName>
        <fullName evidence="13">Putative outer membrane usher protein ElfC</fullName>
    </submittedName>
</protein>
<keyword evidence="9" id="KW-1029">Fimbrium biogenesis</keyword>
<gene>
    <name evidence="13" type="primary">elfC</name>
    <name evidence="13" type="ORF">GAK29_00694</name>
</gene>
<evidence type="ECO:0000256" key="3">
    <source>
        <dbReference type="ARBA" id="ARBA00022448"/>
    </source>
</evidence>
<dbReference type="Gene3D" id="2.60.40.3110">
    <property type="match status" value="1"/>
</dbReference>
<dbReference type="Gene3D" id="3.10.20.410">
    <property type="match status" value="1"/>
</dbReference>
<dbReference type="GO" id="GO:0009297">
    <property type="term" value="P:pilus assembly"/>
    <property type="evidence" value="ECO:0007669"/>
    <property type="project" value="InterPro"/>
</dbReference>
<dbReference type="Pfam" id="PF13954">
    <property type="entry name" value="PapC_N"/>
    <property type="match status" value="1"/>
</dbReference>
<evidence type="ECO:0000256" key="8">
    <source>
        <dbReference type="ARBA" id="ARBA00023237"/>
    </source>
</evidence>
<keyword evidence="4" id="KW-1134">Transmembrane beta strand</keyword>
<dbReference type="Pfam" id="PF00577">
    <property type="entry name" value="Usher"/>
    <property type="match status" value="1"/>
</dbReference>
<evidence type="ECO:0000256" key="1">
    <source>
        <dbReference type="ARBA" id="ARBA00004571"/>
    </source>
</evidence>
<keyword evidence="7 9" id="KW-0472">Membrane</keyword>
<keyword evidence="6 10" id="KW-0732">Signal</keyword>
<keyword evidence="3 9" id="KW-0813">Transport</keyword>
<dbReference type="GO" id="GO:0009279">
    <property type="term" value="C:cell outer membrane"/>
    <property type="evidence" value="ECO:0007669"/>
    <property type="project" value="UniProtKB-SubCell"/>
</dbReference>
<evidence type="ECO:0000256" key="4">
    <source>
        <dbReference type="ARBA" id="ARBA00022452"/>
    </source>
</evidence>
<organism evidence="13 14">
    <name type="scientific">Acinetobacter bereziniae</name>
    <name type="common">Acinetobacter genomosp. 10</name>
    <dbReference type="NCBI Taxonomy" id="106648"/>
    <lineage>
        <taxon>Bacteria</taxon>
        <taxon>Pseudomonadati</taxon>
        <taxon>Pseudomonadota</taxon>
        <taxon>Gammaproteobacteria</taxon>
        <taxon>Moraxellales</taxon>
        <taxon>Moraxellaceae</taxon>
        <taxon>Acinetobacter</taxon>
    </lineage>
</organism>
<dbReference type="InterPro" id="IPR018030">
    <property type="entry name" value="Fimbrial_membr_usher_CS"/>
</dbReference>
<dbReference type="Pfam" id="PF13953">
    <property type="entry name" value="PapC_C"/>
    <property type="match status" value="1"/>
</dbReference>
<keyword evidence="5 9" id="KW-0812">Transmembrane</keyword>
<accession>A0A833PIY7</accession>
<dbReference type="EMBL" id="WNDP01000010">
    <property type="protein sequence ID" value="KAF1027449.1"/>
    <property type="molecule type" value="Genomic_DNA"/>
</dbReference>
<dbReference type="Gene3D" id="2.60.40.2610">
    <property type="entry name" value="Outer membrane usher protein FimD, plug domain"/>
    <property type="match status" value="1"/>
</dbReference>
<dbReference type="FunFam" id="2.60.40.3110:FF:000001">
    <property type="entry name" value="Putative fimbrial outer membrane usher"/>
    <property type="match status" value="1"/>
</dbReference>
<dbReference type="InterPro" id="IPR025885">
    <property type="entry name" value="PapC_N"/>
</dbReference>
<evidence type="ECO:0000256" key="5">
    <source>
        <dbReference type="ARBA" id="ARBA00022692"/>
    </source>
</evidence>
<evidence type="ECO:0000256" key="7">
    <source>
        <dbReference type="ARBA" id="ARBA00023136"/>
    </source>
</evidence>
<dbReference type="InterPro" id="IPR000015">
    <property type="entry name" value="Fimb_usher"/>
</dbReference>
<feature type="domain" description="PapC N-terminal" evidence="12">
    <location>
        <begin position="41"/>
        <end position="181"/>
    </location>
</feature>
<dbReference type="SUPFAM" id="SSF141729">
    <property type="entry name" value="FimD N-terminal domain-like"/>
    <property type="match status" value="1"/>
</dbReference>
<dbReference type="PANTHER" id="PTHR30451:SF20">
    <property type="entry name" value="FIMBRIAE USHER"/>
    <property type="match status" value="1"/>
</dbReference>
<dbReference type="InterPro" id="IPR037224">
    <property type="entry name" value="PapC_N_sf"/>
</dbReference>
<sequence>MFAEYFGRRSLLSIFLVSCLIGGYNSADANDHVNNDGEYIFDQALFRGQSDHQIKLLERLSEKEDILPGFYKVDVFVNKQIIERMNLKFVEDQQKNISPCFDLVAIEKLGISEQILINIKKQQDQCVLLSNYIQSSAIDFNFEKLRLDISIPQNDMHNIPRGYVNASQWDAGESIGFINYLGNYYHTSYQLQDHSQTQSAAYVSLNGGVNIGKWQYRQQSNINYSPEVGTKWTNIRSYISRPIEPIQGVVTLGQTYSSGKFFSGLSFNGLSLSSDERMLPDSLRGYAPTIQGIAKTNANVSILQNGKEIYQTTVAPGAFKISDLYPTNFNGDLIVKVREADGTISQFSVPFSAVPESLRLGASRYNLDVGKTRDIGEDTFFSNLTFQRGISNSITLNSGLRLADGYQAGLLGGTYASHIGAFGANLTYSRASLPHEDIITGWMTNLTYSKTFQPTSTTVSLAGYRYSTEGYRDLGDVIGLRNSYKHGYRWESSTYQQRSRFEITLNQSLGDYGILFLSGSAQNYRDGRDNDVQAQIGYGKAFQNGLTLNLAVMRQRYAYDNIINNRFDEIDSKLLDNRQDTSVSLSLSFALGRNNKASSPNLDLAYSHAQNDRESYQATLSGSLAQDQPLNYALGLSHDRNMQVTTWNTNINKRLDNSNLGLNASMSDNYWQVSTNLQGALAVHSGGITFGPYLGETFALVEAKGAEGARLFNGQGTRINHQGYALIPAITPYRYNNISLEPKGISDRVEIETNDQRIVPYAGAAVKVKFKTRMGYPLLIQAKLDADEFVPLGADVIDAENNVIGMVGQSGQMYVRTPAKQGVLTVKWGEEADQKCDVHYQMNDELLKQSIIRLNQTCKSGAFR</sequence>
<evidence type="ECO:0000256" key="6">
    <source>
        <dbReference type="ARBA" id="ARBA00022729"/>
    </source>
</evidence>
<feature type="domain" description="PapC-like C-terminal" evidence="11">
    <location>
        <begin position="779"/>
        <end position="842"/>
    </location>
</feature>
<evidence type="ECO:0000259" key="11">
    <source>
        <dbReference type="Pfam" id="PF13953"/>
    </source>
</evidence>
<dbReference type="InterPro" id="IPR025949">
    <property type="entry name" value="PapC-like_C"/>
</dbReference>
<evidence type="ECO:0000259" key="12">
    <source>
        <dbReference type="Pfam" id="PF13954"/>
    </source>
</evidence>
<dbReference type="PANTHER" id="PTHR30451">
    <property type="entry name" value="OUTER MEMBRANE USHER PROTEIN"/>
    <property type="match status" value="1"/>
</dbReference>